<evidence type="ECO:0000313" key="2">
    <source>
        <dbReference type="Proteomes" id="UP000265703"/>
    </source>
</evidence>
<name>A0A397TB23_9GLOM</name>
<reference evidence="1 2" key="1">
    <citation type="submission" date="2018-06" db="EMBL/GenBank/DDBJ databases">
        <title>Comparative genomics reveals the genomic features of Rhizophagus irregularis, R. cerebriforme, R. diaphanum and Gigaspora rosea, and their symbiotic lifestyle signature.</title>
        <authorList>
            <person name="Morin E."/>
            <person name="San Clemente H."/>
            <person name="Chen E.C.H."/>
            <person name="De La Providencia I."/>
            <person name="Hainaut M."/>
            <person name="Kuo A."/>
            <person name="Kohler A."/>
            <person name="Murat C."/>
            <person name="Tang N."/>
            <person name="Roy S."/>
            <person name="Loubradou J."/>
            <person name="Henrissat B."/>
            <person name="Grigoriev I.V."/>
            <person name="Corradi N."/>
            <person name="Roux C."/>
            <person name="Martin F.M."/>
        </authorList>
    </citation>
    <scope>NUCLEOTIDE SEQUENCE [LARGE SCALE GENOMIC DNA]</scope>
    <source>
        <strain evidence="1 2">DAOM 227022</strain>
    </source>
</reference>
<dbReference type="InterPro" id="IPR013761">
    <property type="entry name" value="SAM/pointed_sf"/>
</dbReference>
<keyword evidence="2" id="KW-1185">Reference proteome</keyword>
<evidence type="ECO:0008006" key="3">
    <source>
        <dbReference type="Google" id="ProtNLM"/>
    </source>
</evidence>
<dbReference type="Proteomes" id="UP000265703">
    <property type="component" value="Unassembled WGS sequence"/>
</dbReference>
<dbReference type="OrthoDB" id="2362561at2759"/>
<proteinExistence type="predicted"/>
<gene>
    <name evidence="1" type="ORF">C1645_760706</name>
</gene>
<comment type="caution">
    <text evidence="1">The sequence shown here is derived from an EMBL/GenBank/DDBJ whole genome shotgun (WGS) entry which is preliminary data.</text>
</comment>
<dbReference type="AlphaFoldDB" id="A0A397TB23"/>
<organism evidence="1 2">
    <name type="scientific">Glomus cerebriforme</name>
    <dbReference type="NCBI Taxonomy" id="658196"/>
    <lineage>
        <taxon>Eukaryota</taxon>
        <taxon>Fungi</taxon>
        <taxon>Fungi incertae sedis</taxon>
        <taxon>Mucoromycota</taxon>
        <taxon>Glomeromycotina</taxon>
        <taxon>Glomeromycetes</taxon>
        <taxon>Glomerales</taxon>
        <taxon>Glomeraceae</taxon>
        <taxon>Glomus</taxon>
    </lineage>
</organism>
<sequence length="186" mass="21472">MASLPSLPSAREIENISNTGDLIYRLKQSNLGLTDDDYDVLKYHKIIGRTFLLLTEEKLESRGVKLGPALNIAYSVNKIREQNSSSTSMNIDDLDDIDILREEFRELVEDKFKIIPGLKSKINISLLIKDVYSVCGEDTISGTTLRDFFYYNTNLSKHTYPVVRKWVEHKRRLNNNIFKARFYSSN</sequence>
<evidence type="ECO:0000313" key="1">
    <source>
        <dbReference type="EMBL" id="RIA94146.1"/>
    </source>
</evidence>
<dbReference type="EMBL" id="QKYT01000088">
    <property type="protein sequence ID" value="RIA94146.1"/>
    <property type="molecule type" value="Genomic_DNA"/>
</dbReference>
<accession>A0A397TB23</accession>
<protein>
    <recommendedName>
        <fullName evidence="3">SAM domain-containing protein</fullName>
    </recommendedName>
</protein>
<dbReference type="Gene3D" id="1.10.150.50">
    <property type="entry name" value="Transcription Factor, Ets-1"/>
    <property type="match status" value="1"/>
</dbReference>